<organism evidence="4">
    <name type="scientific">Capitella teleta</name>
    <name type="common">Polychaete worm</name>
    <dbReference type="NCBI Taxonomy" id="283909"/>
    <lineage>
        <taxon>Eukaryota</taxon>
        <taxon>Metazoa</taxon>
        <taxon>Spiralia</taxon>
        <taxon>Lophotrochozoa</taxon>
        <taxon>Annelida</taxon>
        <taxon>Polychaeta</taxon>
        <taxon>Sedentaria</taxon>
        <taxon>Scolecida</taxon>
        <taxon>Capitellidae</taxon>
        <taxon>Capitella</taxon>
    </lineage>
</organism>
<dbReference type="InterPro" id="IPR017946">
    <property type="entry name" value="PLC-like_Pdiesterase_TIM-brl"/>
</dbReference>
<dbReference type="SMART" id="SM00239">
    <property type="entry name" value="C2"/>
    <property type="match status" value="1"/>
</dbReference>
<dbReference type="GO" id="GO:0046488">
    <property type="term" value="P:phosphatidylinositol metabolic process"/>
    <property type="evidence" value="ECO:0007669"/>
    <property type="project" value="TreeGrafter"/>
</dbReference>
<dbReference type="PRINTS" id="PR00390">
    <property type="entry name" value="PHPHLIPASEC"/>
</dbReference>
<dbReference type="Pfam" id="PF00168">
    <property type="entry name" value="C2"/>
    <property type="match status" value="1"/>
</dbReference>
<feature type="domain" description="PI-PLC Y-box" evidence="3">
    <location>
        <begin position="1"/>
        <end position="91"/>
    </location>
</feature>
<accession>R7TRQ9</accession>
<gene>
    <name evidence="4" type="ORF">CAPTEDRAFT_161456</name>
</gene>
<dbReference type="PROSITE" id="PS50004">
    <property type="entry name" value="C2"/>
    <property type="match status" value="1"/>
</dbReference>
<dbReference type="SUPFAM" id="SSF49562">
    <property type="entry name" value="C2 domain (Calcium/lipid-binding domain, CaLB)"/>
    <property type="match status" value="1"/>
</dbReference>
<proteinExistence type="predicted"/>
<dbReference type="AlphaFoldDB" id="R7TRQ9"/>
<keyword evidence="1" id="KW-0443">Lipid metabolism</keyword>
<reference evidence="5" key="3">
    <citation type="submission" date="2015-06" db="UniProtKB">
        <authorList>
            <consortium name="EnsemblMetazoa"/>
        </authorList>
    </citation>
    <scope>IDENTIFICATION</scope>
</reference>
<feature type="non-terminal residue" evidence="4">
    <location>
        <position position="232"/>
    </location>
</feature>
<dbReference type="PANTHER" id="PTHR10336">
    <property type="entry name" value="PHOSPHOINOSITIDE-SPECIFIC PHOSPHOLIPASE C FAMILY PROTEIN"/>
    <property type="match status" value="1"/>
</dbReference>
<dbReference type="GO" id="GO:0048015">
    <property type="term" value="P:phosphatidylinositol-mediated signaling"/>
    <property type="evidence" value="ECO:0007669"/>
    <property type="project" value="TreeGrafter"/>
</dbReference>
<dbReference type="InterPro" id="IPR000008">
    <property type="entry name" value="C2_dom"/>
</dbReference>
<keyword evidence="1" id="KW-0378">Hydrolase</keyword>
<dbReference type="SMART" id="SM00149">
    <property type="entry name" value="PLCYc"/>
    <property type="match status" value="1"/>
</dbReference>
<dbReference type="InterPro" id="IPR001192">
    <property type="entry name" value="PI-PLC_fam"/>
</dbReference>
<name>R7TRQ9_CAPTE</name>
<dbReference type="GO" id="GO:0051209">
    <property type="term" value="P:release of sequestered calcium ion into cytosol"/>
    <property type="evidence" value="ECO:0007669"/>
    <property type="project" value="TreeGrafter"/>
</dbReference>
<dbReference type="GO" id="GO:0032587">
    <property type="term" value="C:ruffle membrane"/>
    <property type="evidence" value="ECO:0007669"/>
    <property type="project" value="TreeGrafter"/>
</dbReference>
<protein>
    <recommendedName>
        <fullName evidence="1">Phosphoinositide phospholipase C</fullName>
        <ecNumber evidence="1">3.1.4.11</ecNumber>
    </recommendedName>
</protein>
<evidence type="ECO:0000259" key="3">
    <source>
        <dbReference type="PROSITE" id="PS50008"/>
    </source>
</evidence>
<dbReference type="EMBL" id="KB309642">
    <property type="protein sequence ID" value="ELT93720.1"/>
    <property type="molecule type" value="Genomic_DNA"/>
</dbReference>
<dbReference type="SUPFAM" id="SSF51695">
    <property type="entry name" value="PLC-like phosphodiesterases"/>
    <property type="match status" value="1"/>
</dbReference>
<dbReference type="Gene3D" id="2.60.40.150">
    <property type="entry name" value="C2 domain"/>
    <property type="match status" value="1"/>
</dbReference>
<dbReference type="GO" id="GO:0004435">
    <property type="term" value="F:phosphatidylinositol-4,5-bisphosphate phospholipase C activity"/>
    <property type="evidence" value="ECO:0007669"/>
    <property type="project" value="UniProtKB-EC"/>
</dbReference>
<evidence type="ECO:0000256" key="1">
    <source>
        <dbReference type="RuleBase" id="RU361133"/>
    </source>
</evidence>
<comment type="catalytic activity">
    <reaction evidence="1">
        <text>a 1,2-diacyl-sn-glycero-3-phospho-(1D-myo-inositol-4,5-bisphosphate) + H2O = 1D-myo-inositol 1,4,5-trisphosphate + a 1,2-diacyl-sn-glycerol + H(+)</text>
        <dbReference type="Rhea" id="RHEA:33179"/>
        <dbReference type="ChEBI" id="CHEBI:15377"/>
        <dbReference type="ChEBI" id="CHEBI:15378"/>
        <dbReference type="ChEBI" id="CHEBI:17815"/>
        <dbReference type="ChEBI" id="CHEBI:58456"/>
        <dbReference type="ChEBI" id="CHEBI:203600"/>
        <dbReference type="EC" id="3.1.4.11"/>
    </reaction>
</comment>
<dbReference type="HOGENOM" id="CLU_090199_0_0_1"/>
<dbReference type="STRING" id="283909.R7TRQ9"/>
<sequence>MSSLPETKVEKFTCRTKCRVLLDLNNLQFSRIYPKGQRIDSSNYDPMPVWNCGCHMAAINYQTPDRAMQTNGGRFMLNGGCGYVLQPKCMRHPKYDPYDKTTLTAVQPLTISVAIIGARHLVKSGRGIASPFVEVEVLGCSYDCNNKYKTGTIHDNGLNPVWNETCEFDILNPEMALIRIVVQDEDMFGDPNFLGQATYPVVGLKTGYRSVALKNEYSEPLELASLLVHIEM</sequence>
<keyword evidence="6" id="KW-1185">Reference proteome</keyword>
<dbReference type="InterPro" id="IPR001711">
    <property type="entry name" value="PLipase_C_Pinositol-sp_Y"/>
</dbReference>
<evidence type="ECO:0000313" key="5">
    <source>
        <dbReference type="EnsemblMetazoa" id="CapteP161456"/>
    </source>
</evidence>
<keyword evidence="1" id="KW-0442">Lipid degradation</keyword>
<feature type="domain" description="C2" evidence="2">
    <location>
        <begin position="85"/>
        <end position="215"/>
    </location>
</feature>
<reference evidence="4 6" key="2">
    <citation type="journal article" date="2013" name="Nature">
        <title>Insights into bilaterian evolution from three spiralian genomes.</title>
        <authorList>
            <person name="Simakov O."/>
            <person name="Marletaz F."/>
            <person name="Cho S.J."/>
            <person name="Edsinger-Gonzales E."/>
            <person name="Havlak P."/>
            <person name="Hellsten U."/>
            <person name="Kuo D.H."/>
            <person name="Larsson T."/>
            <person name="Lv J."/>
            <person name="Arendt D."/>
            <person name="Savage R."/>
            <person name="Osoegawa K."/>
            <person name="de Jong P."/>
            <person name="Grimwood J."/>
            <person name="Chapman J.A."/>
            <person name="Shapiro H."/>
            <person name="Aerts A."/>
            <person name="Otillar R.P."/>
            <person name="Terry A.Y."/>
            <person name="Boore J.L."/>
            <person name="Grigoriev I.V."/>
            <person name="Lindberg D.R."/>
            <person name="Seaver E.C."/>
            <person name="Weisblat D.A."/>
            <person name="Putnam N.H."/>
            <person name="Rokhsar D.S."/>
        </authorList>
    </citation>
    <scope>NUCLEOTIDE SEQUENCE</scope>
    <source>
        <strain evidence="4 6">I ESC-2004</strain>
    </source>
</reference>
<dbReference type="EMBL" id="AMQN01029603">
    <property type="status" value="NOT_ANNOTATED_CDS"/>
    <property type="molecule type" value="Genomic_DNA"/>
</dbReference>
<dbReference type="PROSITE" id="PS50008">
    <property type="entry name" value="PIPLC_Y_DOMAIN"/>
    <property type="match status" value="1"/>
</dbReference>
<dbReference type="InterPro" id="IPR035892">
    <property type="entry name" value="C2_domain_sf"/>
</dbReference>
<dbReference type="GO" id="GO:0016042">
    <property type="term" value="P:lipid catabolic process"/>
    <property type="evidence" value="ECO:0007669"/>
    <property type="project" value="UniProtKB-KW"/>
</dbReference>
<dbReference type="EC" id="3.1.4.11" evidence="1"/>
<evidence type="ECO:0000259" key="2">
    <source>
        <dbReference type="PROSITE" id="PS50004"/>
    </source>
</evidence>
<dbReference type="PANTHER" id="PTHR10336:SF159">
    <property type="entry name" value="1-PHOSPHATIDYLINOSITOL 4,5-BISPHOSPHATE PHOSPHODIESTERASE GAMMA"/>
    <property type="match status" value="1"/>
</dbReference>
<dbReference type="OMA" id="PIISWIC"/>
<dbReference type="Pfam" id="PF00387">
    <property type="entry name" value="PI-PLC-Y"/>
    <property type="match status" value="1"/>
</dbReference>
<dbReference type="OrthoDB" id="269822at2759"/>
<evidence type="ECO:0000313" key="6">
    <source>
        <dbReference type="Proteomes" id="UP000014760"/>
    </source>
</evidence>
<dbReference type="FunFam" id="2.60.40.150:FF:000199">
    <property type="entry name" value="1-phosphatidylinositol 4,5-bisphosphate phosphodiesterase gamma"/>
    <property type="match status" value="1"/>
</dbReference>
<dbReference type="EnsemblMetazoa" id="CapteT161456">
    <property type="protein sequence ID" value="CapteP161456"/>
    <property type="gene ID" value="CapteG161456"/>
</dbReference>
<dbReference type="Gene3D" id="3.20.20.190">
    <property type="entry name" value="Phosphatidylinositol (PI) phosphodiesterase"/>
    <property type="match status" value="1"/>
</dbReference>
<dbReference type="GO" id="GO:0010634">
    <property type="term" value="P:positive regulation of epithelial cell migration"/>
    <property type="evidence" value="ECO:0007669"/>
    <property type="project" value="TreeGrafter"/>
</dbReference>
<evidence type="ECO:0000313" key="4">
    <source>
        <dbReference type="EMBL" id="ELT93720.1"/>
    </source>
</evidence>
<reference evidence="6" key="1">
    <citation type="submission" date="2012-12" db="EMBL/GenBank/DDBJ databases">
        <authorList>
            <person name="Hellsten U."/>
            <person name="Grimwood J."/>
            <person name="Chapman J.A."/>
            <person name="Shapiro H."/>
            <person name="Aerts A."/>
            <person name="Otillar R.P."/>
            <person name="Terry A.Y."/>
            <person name="Boore J.L."/>
            <person name="Simakov O."/>
            <person name="Marletaz F."/>
            <person name="Cho S.-J."/>
            <person name="Edsinger-Gonzales E."/>
            <person name="Havlak P."/>
            <person name="Kuo D.-H."/>
            <person name="Larsson T."/>
            <person name="Lv J."/>
            <person name="Arendt D."/>
            <person name="Savage R."/>
            <person name="Osoegawa K."/>
            <person name="de Jong P."/>
            <person name="Lindberg D.R."/>
            <person name="Seaver E.C."/>
            <person name="Weisblat D.A."/>
            <person name="Putnam N.H."/>
            <person name="Grigoriev I.V."/>
            <person name="Rokhsar D.S."/>
        </authorList>
    </citation>
    <scope>NUCLEOTIDE SEQUENCE</scope>
    <source>
        <strain evidence="6">I ESC-2004</strain>
    </source>
</reference>
<dbReference type="Proteomes" id="UP000014760">
    <property type="component" value="Unassembled WGS sequence"/>
</dbReference>
<dbReference type="CDD" id="cd00275">
    <property type="entry name" value="C2_PLC_like"/>
    <property type="match status" value="1"/>
</dbReference>